<dbReference type="EMBL" id="CAJVPV010000449">
    <property type="protein sequence ID" value="CAG8457715.1"/>
    <property type="molecule type" value="Genomic_DNA"/>
</dbReference>
<accession>A0A9N8VQA7</accession>
<protein>
    <submittedName>
        <fullName evidence="2">18010_t:CDS:1</fullName>
    </submittedName>
</protein>
<sequence>MTKSNRNCVSMKRDRFRPHDKYGKKLKKENPQNGLYHYKLSRLHKSEGRKEKELLNTYKNELPTTKTFQYYSKEKKEEDVPDIIKDQISTLEDSQVAEFSDIVNEITEVVLNQCIDGKEMNGSQLYSERYDKTSSTTFYLPYYIMTPITNFNHHMKYPVPPPIQQLTLYYEQPPIQHSIPYYEHPQIQQFISYNEQSLIQHTESHMGPPIQQLSPYFEQPLIQHSLPYYEQPQIQQSISYDKQPLIQHTELHVKPPIQQLPPYYEQSLMQHSIPYCEQPQIQQFISYDEQPLIQHTELHVKPPIQQLPPYYEQLLM</sequence>
<name>A0A9N8VQA7_9GLOM</name>
<dbReference type="AlphaFoldDB" id="A0A9N8VQA7"/>
<evidence type="ECO:0000313" key="3">
    <source>
        <dbReference type="Proteomes" id="UP000789342"/>
    </source>
</evidence>
<organism evidence="2 3">
    <name type="scientific">Acaulospora morrowiae</name>
    <dbReference type="NCBI Taxonomy" id="94023"/>
    <lineage>
        <taxon>Eukaryota</taxon>
        <taxon>Fungi</taxon>
        <taxon>Fungi incertae sedis</taxon>
        <taxon>Mucoromycota</taxon>
        <taxon>Glomeromycotina</taxon>
        <taxon>Glomeromycetes</taxon>
        <taxon>Diversisporales</taxon>
        <taxon>Acaulosporaceae</taxon>
        <taxon>Acaulospora</taxon>
    </lineage>
</organism>
<feature type="compositionally biased region" description="Basic and acidic residues" evidence="1">
    <location>
        <begin position="11"/>
        <end position="23"/>
    </location>
</feature>
<comment type="caution">
    <text evidence="2">The sequence shown here is derived from an EMBL/GenBank/DDBJ whole genome shotgun (WGS) entry which is preliminary data.</text>
</comment>
<proteinExistence type="predicted"/>
<keyword evidence="3" id="KW-1185">Reference proteome</keyword>
<reference evidence="2" key="1">
    <citation type="submission" date="2021-06" db="EMBL/GenBank/DDBJ databases">
        <authorList>
            <person name="Kallberg Y."/>
            <person name="Tangrot J."/>
            <person name="Rosling A."/>
        </authorList>
    </citation>
    <scope>NUCLEOTIDE SEQUENCE</scope>
    <source>
        <strain evidence="2">CL551</strain>
    </source>
</reference>
<evidence type="ECO:0000313" key="2">
    <source>
        <dbReference type="EMBL" id="CAG8457715.1"/>
    </source>
</evidence>
<evidence type="ECO:0000256" key="1">
    <source>
        <dbReference type="SAM" id="MobiDB-lite"/>
    </source>
</evidence>
<gene>
    <name evidence="2" type="ORF">AMORRO_LOCUS1241</name>
</gene>
<feature type="region of interest" description="Disordered" evidence="1">
    <location>
        <begin position="1"/>
        <end position="28"/>
    </location>
</feature>
<dbReference type="Proteomes" id="UP000789342">
    <property type="component" value="Unassembled WGS sequence"/>
</dbReference>